<accession>A0ABR0SWF5</accession>
<keyword evidence="3" id="KW-1185">Reference proteome</keyword>
<evidence type="ECO:0000259" key="1">
    <source>
        <dbReference type="Pfam" id="PF00646"/>
    </source>
</evidence>
<protein>
    <recommendedName>
        <fullName evidence="1">F-box domain-containing protein</fullName>
    </recommendedName>
</protein>
<dbReference type="InterPro" id="IPR032675">
    <property type="entry name" value="LRR_dom_sf"/>
</dbReference>
<dbReference type="InterPro" id="IPR001810">
    <property type="entry name" value="F-box_dom"/>
</dbReference>
<reference evidence="2 3" key="1">
    <citation type="submission" date="2024-01" db="EMBL/GenBank/DDBJ databases">
        <title>Complete genome of Cladobotryum mycophilum ATHUM6906.</title>
        <authorList>
            <person name="Christinaki A.C."/>
            <person name="Myridakis A.I."/>
            <person name="Kouvelis V.N."/>
        </authorList>
    </citation>
    <scope>NUCLEOTIDE SEQUENCE [LARGE SCALE GENOMIC DNA]</scope>
    <source>
        <strain evidence="2 3">ATHUM6906</strain>
    </source>
</reference>
<evidence type="ECO:0000313" key="3">
    <source>
        <dbReference type="Proteomes" id="UP001338125"/>
    </source>
</evidence>
<evidence type="ECO:0000313" key="2">
    <source>
        <dbReference type="EMBL" id="KAK5996442.1"/>
    </source>
</evidence>
<gene>
    <name evidence="2" type="ORF">PT974_01776</name>
</gene>
<proteinExistence type="predicted"/>
<sequence length="380" mass="43818">MVTTRARSKLDNTPKLYKLPPELWDHIAKLCDRYSLYNLSLASKHCREFLLETRFRRTRIFNIRSLYLFSSQRRFKDSPDVRQYIRHLTLKVRPKPAYTTLPSTIINVLTPLRQLQSLSFDFSGIDRAGCQKLCQLITDSPRWEISYLAASGRVGLVSTALGHCIPGILEELYINFGITSAAFAQAAALHPGLKKLRVSIPERYSFADMSLPSISSAMLDRISDSFKDLQWLVVHDKWPIPFIDDNEFDKLIGQSLVSLKRFQSLRRLSFTFSPSDLDLIHDSLASVPPFPTGQFMGNRENIWFAKLIHYLSDEMPKLRHLCIVDANRDWSVWGTRTKDGERMVVERFGMFSVEMMALRKHGIRVIGNRETMRFPIGLLE</sequence>
<comment type="caution">
    <text evidence="2">The sequence shown here is derived from an EMBL/GenBank/DDBJ whole genome shotgun (WGS) entry which is preliminary data.</text>
</comment>
<organism evidence="2 3">
    <name type="scientific">Cladobotryum mycophilum</name>
    <dbReference type="NCBI Taxonomy" id="491253"/>
    <lineage>
        <taxon>Eukaryota</taxon>
        <taxon>Fungi</taxon>
        <taxon>Dikarya</taxon>
        <taxon>Ascomycota</taxon>
        <taxon>Pezizomycotina</taxon>
        <taxon>Sordariomycetes</taxon>
        <taxon>Hypocreomycetidae</taxon>
        <taxon>Hypocreales</taxon>
        <taxon>Hypocreaceae</taxon>
        <taxon>Cladobotryum</taxon>
    </lineage>
</organism>
<feature type="domain" description="F-box" evidence="1">
    <location>
        <begin position="18"/>
        <end position="55"/>
    </location>
</feature>
<dbReference type="SUPFAM" id="SSF52047">
    <property type="entry name" value="RNI-like"/>
    <property type="match status" value="1"/>
</dbReference>
<dbReference type="Gene3D" id="3.80.10.10">
    <property type="entry name" value="Ribonuclease Inhibitor"/>
    <property type="match status" value="1"/>
</dbReference>
<dbReference type="EMBL" id="JAVFKD010000002">
    <property type="protein sequence ID" value="KAK5996442.1"/>
    <property type="molecule type" value="Genomic_DNA"/>
</dbReference>
<dbReference type="Pfam" id="PF00646">
    <property type="entry name" value="F-box"/>
    <property type="match status" value="1"/>
</dbReference>
<name>A0ABR0SWF5_9HYPO</name>
<dbReference type="Proteomes" id="UP001338125">
    <property type="component" value="Unassembled WGS sequence"/>
</dbReference>